<dbReference type="EMBL" id="CAJOBP010002488">
    <property type="protein sequence ID" value="CAF4357546.1"/>
    <property type="molecule type" value="Genomic_DNA"/>
</dbReference>
<dbReference type="InterPro" id="IPR035500">
    <property type="entry name" value="NHR-like_dom_sf"/>
</dbReference>
<evidence type="ECO:0000259" key="10">
    <source>
        <dbReference type="PROSITE" id="PS51843"/>
    </source>
</evidence>
<keyword evidence="7" id="KW-0675">Receptor</keyword>
<dbReference type="Pfam" id="PF00105">
    <property type="entry name" value="zf-C4"/>
    <property type="match status" value="1"/>
</dbReference>
<evidence type="ECO:0000313" key="12">
    <source>
        <dbReference type="EMBL" id="CAF3205506.1"/>
    </source>
</evidence>
<keyword evidence="8" id="KW-0539">Nucleus</keyword>
<dbReference type="PRINTS" id="PR00047">
    <property type="entry name" value="STROIDFINGER"/>
</dbReference>
<feature type="domain" description="Nuclear receptor" evidence="9">
    <location>
        <begin position="23"/>
        <end position="99"/>
    </location>
</feature>
<keyword evidence="6" id="KW-0804">Transcription</keyword>
<evidence type="ECO:0000313" key="13">
    <source>
        <dbReference type="EMBL" id="CAF3462498.1"/>
    </source>
</evidence>
<dbReference type="InterPro" id="IPR013088">
    <property type="entry name" value="Znf_NHR/GATA"/>
</dbReference>
<keyword evidence="3" id="KW-0862">Zinc</keyword>
<dbReference type="Proteomes" id="UP000663851">
    <property type="component" value="Unassembled WGS sequence"/>
</dbReference>
<dbReference type="GO" id="GO:0045944">
    <property type="term" value="P:positive regulation of transcription by RNA polymerase II"/>
    <property type="evidence" value="ECO:0007669"/>
    <property type="project" value="TreeGrafter"/>
</dbReference>
<dbReference type="GO" id="GO:0004879">
    <property type="term" value="F:nuclear receptor activity"/>
    <property type="evidence" value="ECO:0007669"/>
    <property type="project" value="TreeGrafter"/>
</dbReference>
<dbReference type="EMBL" id="CAJNYD010000065">
    <property type="protein sequence ID" value="CAF3205506.1"/>
    <property type="molecule type" value="Genomic_DNA"/>
</dbReference>
<organism evidence="15 17">
    <name type="scientific">Rotaria socialis</name>
    <dbReference type="NCBI Taxonomy" id="392032"/>
    <lineage>
        <taxon>Eukaryota</taxon>
        <taxon>Metazoa</taxon>
        <taxon>Spiralia</taxon>
        <taxon>Gnathifera</taxon>
        <taxon>Rotifera</taxon>
        <taxon>Eurotatoria</taxon>
        <taxon>Bdelloidea</taxon>
        <taxon>Philodinida</taxon>
        <taxon>Philodinidae</taxon>
        <taxon>Rotaria</taxon>
    </lineage>
</organism>
<protein>
    <recommendedName>
        <fullName evidence="18">Nuclear receptor domain-containing protein</fullName>
    </recommendedName>
</protein>
<dbReference type="PANTHER" id="PTHR24082">
    <property type="entry name" value="NUCLEAR HORMONE RECEPTOR"/>
    <property type="match status" value="1"/>
</dbReference>
<evidence type="ECO:0000313" key="15">
    <source>
        <dbReference type="EMBL" id="CAF4357546.1"/>
    </source>
</evidence>
<evidence type="ECO:0000256" key="5">
    <source>
        <dbReference type="ARBA" id="ARBA00023125"/>
    </source>
</evidence>
<dbReference type="EMBL" id="CAJNYT010002326">
    <property type="protein sequence ID" value="CAF3462498.1"/>
    <property type="molecule type" value="Genomic_DNA"/>
</dbReference>
<dbReference type="InterPro" id="IPR000536">
    <property type="entry name" value="Nucl_hrmn_rcpt_lig-bd"/>
</dbReference>
<keyword evidence="2" id="KW-0863">Zinc-finger</keyword>
<evidence type="ECO:0000256" key="3">
    <source>
        <dbReference type="ARBA" id="ARBA00022833"/>
    </source>
</evidence>
<dbReference type="GO" id="GO:0000978">
    <property type="term" value="F:RNA polymerase II cis-regulatory region sequence-specific DNA binding"/>
    <property type="evidence" value="ECO:0007669"/>
    <property type="project" value="TreeGrafter"/>
</dbReference>
<keyword evidence="4" id="KW-0805">Transcription regulation</keyword>
<dbReference type="GO" id="GO:0008270">
    <property type="term" value="F:zinc ion binding"/>
    <property type="evidence" value="ECO:0007669"/>
    <property type="project" value="UniProtKB-KW"/>
</dbReference>
<dbReference type="SUPFAM" id="SSF57716">
    <property type="entry name" value="Glucocorticoid receptor-like (DNA-binding domain)"/>
    <property type="match status" value="1"/>
</dbReference>
<dbReference type="EMBL" id="CAJOBR010002248">
    <property type="protein sequence ID" value="CAF4667781.1"/>
    <property type="molecule type" value="Genomic_DNA"/>
</dbReference>
<dbReference type="InterPro" id="IPR001628">
    <property type="entry name" value="Znf_hrmn_rcpt"/>
</dbReference>
<dbReference type="GO" id="GO:0030154">
    <property type="term" value="P:cell differentiation"/>
    <property type="evidence" value="ECO:0007669"/>
    <property type="project" value="TreeGrafter"/>
</dbReference>
<evidence type="ECO:0000256" key="6">
    <source>
        <dbReference type="ARBA" id="ARBA00023163"/>
    </source>
</evidence>
<dbReference type="PANTHER" id="PTHR24082:SF507">
    <property type="entry name" value="BILE ACID RECEPTOR-RELATED"/>
    <property type="match status" value="1"/>
</dbReference>
<dbReference type="InterPro" id="IPR050234">
    <property type="entry name" value="Nuclear_hormone_rcpt_NR1"/>
</dbReference>
<dbReference type="Proteomes" id="UP000663872">
    <property type="component" value="Unassembled WGS sequence"/>
</dbReference>
<dbReference type="EMBL" id="CAJOBO010000552">
    <property type="protein sequence ID" value="CAF4246254.1"/>
    <property type="molecule type" value="Genomic_DNA"/>
</dbReference>
<evidence type="ECO:0008006" key="18">
    <source>
        <dbReference type="Google" id="ProtNLM"/>
    </source>
</evidence>
<gene>
    <name evidence="13" type="ORF">GRG538_LOCUS15039</name>
    <name evidence="14" type="ORF">HFQ381_LOCUS10164</name>
    <name evidence="12" type="ORF">LUA448_LOCUS2485</name>
    <name evidence="16" type="ORF">QYT958_LOCUS15870</name>
    <name evidence="11" type="ORF">TIS948_LOCUS4967</name>
    <name evidence="15" type="ORF">UJA718_LOCUS16215</name>
</gene>
<dbReference type="SUPFAM" id="SSF48508">
    <property type="entry name" value="Nuclear receptor ligand-binding domain"/>
    <property type="match status" value="1"/>
</dbReference>
<dbReference type="PROSITE" id="PS51030">
    <property type="entry name" value="NUCLEAR_REC_DBD_2"/>
    <property type="match status" value="1"/>
</dbReference>
<comment type="caution">
    <text evidence="15">The sequence shown here is derived from an EMBL/GenBank/DDBJ whole genome shotgun (WGS) entry which is preliminary data.</text>
</comment>
<proteinExistence type="predicted"/>
<dbReference type="Proteomes" id="UP000663848">
    <property type="component" value="Unassembled WGS sequence"/>
</dbReference>
<evidence type="ECO:0000313" key="16">
    <source>
        <dbReference type="EMBL" id="CAF4667781.1"/>
    </source>
</evidence>
<dbReference type="Gene3D" id="3.30.50.10">
    <property type="entry name" value="Erythroid Transcription Factor GATA-1, subunit A"/>
    <property type="match status" value="1"/>
</dbReference>
<feature type="domain" description="NR LBD" evidence="10">
    <location>
        <begin position="139"/>
        <end position="392"/>
    </location>
</feature>
<dbReference type="EMBL" id="CAJNXB010000570">
    <property type="protein sequence ID" value="CAF3068644.1"/>
    <property type="molecule type" value="Genomic_DNA"/>
</dbReference>
<evidence type="ECO:0000313" key="14">
    <source>
        <dbReference type="EMBL" id="CAF4246254.1"/>
    </source>
</evidence>
<dbReference type="Proteomes" id="UP000663873">
    <property type="component" value="Unassembled WGS sequence"/>
</dbReference>
<keyword evidence="17" id="KW-1185">Reference proteome</keyword>
<evidence type="ECO:0000256" key="4">
    <source>
        <dbReference type="ARBA" id="ARBA00023015"/>
    </source>
</evidence>
<reference evidence="15" key="1">
    <citation type="submission" date="2021-02" db="EMBL/GenBank/DDBJ databases">
        <authorList>
            <person name="Nowell W R."/>
        </authorList>
    </citation>
    <scope>NUCLEOTIDE SEQUENCE</scope>
</reference>
<accession>A0A820LHV0</accession>
<evidence type="ECO:0000259" key="9">
    <source>
        <dbReference type="PROSITE" id="PS51030"/>
    </source>
</evidence>
<dbReference type="Proteomes" id="UP000663825">
    <property type="component" value="Unassembled WGS sequence"/>
</dbReference>
<keyword evidence="5" id="KW-0238">DNA-binding</keyword>
<evidence type="ECO:0000313" key="11">
    <source>
        <dbReference type="EMBL" id="CAF3068644.1"/>
    </source>
</evidence>
<evidence type="ECO:0000256" key="2">
    <source>
        <dbReference type="ARBA" id="ARBA00022771"/>
    </source>
</evidence>
<dbReference type="OrthoDB" id="5771769at2759"/>
<dbReference type="PROSITE" id="PS51843">
    <property type="entry name" value="NR_LBD"/>
    <property type="match status" value="1"/>
</dbReference>
<dbReference type="AlphaFoldDB" id="A0A820LHV0"/>
<dbReference type="SMART" id="SM00399">
    <property type="entry name" value="ZnF_C4"/>
    <property type="match status" value="1"/>
</dbReference>
<evidence type="ECO:0000256" key="8">
    <source>
        <dbReference type="ARBA" id="ARBA00023242"/>
    </source>
</evidence>
<keyword evidence="1" id="KW-0479">Metal-binding</keyword>
<evidence type="ECO:0000256" key="7">
    <source>
        <dbReference type="ARBA" id="ARBA00023170"/>
    </source>
</evidence>
<evidence type="ECO:0000256" key="1">
    <source>
        <dbReference type="ARBA" id="ARBA00022723"/>
    </source>
</evidence>
<sequence>MEYKRSVQSSEINIHTIKKNVSSEICQVCGEENVKSAYGVQSCASCKIFFRRNVNLDLNTNKCIFGDECQITIKARHTCRCCRLKKCLSVGMKKYLLRASHRAQGGIKKKLLKQKPTSSMIILYPLDLLNHDRSLLSVDQWSLLSNVNNVYDHANPIENIRYIINSQSVFPPKLRLKMASFYVMDFIHSMYSFVESFIKIVPEFSSMKINYRTTLMRRNIQNLGGFNCQFMMSQTNMLNDFAYSNSLSSTYGSWIFNGTVRIVQQFDLDQILLKLLLIALAFSTSSDVITFENNNCSYRTSDYSRSDNFIERRYLSINAKYLFEIQNKYIEVMFKYMIYRCGYYQAALRFATLMKNFLYQSTLSASATEIANHADMIRTIVDETEHLSLSHY</sequence>
<name>A0A820LHV0_9BILA</name>
<evidence type="ECO:0000313" key="17">
    <source>
        <dbReference type="Proteomes" id="UP000663873"/>
    </source>
</evidence>
<dbReference type="Proteomes" id="UP000663833">
    <property type="component" value="Unassembled WGS sequence"/>
</dbReference>
<dbReference type="GO" id="GO:0000122">
    <property type="term" value="P:negative regulation of transcription by RNA polymerase II"/>
    <property type="evidence" value="ECO:0007669"/>
    <property type="project" value="TreeGrafter"/>
</dbReference>